<dbReference type="VEuPathDB" id="FungiDB:BD410DRAFT_313952"/>
<gene>
    <name evidence="1" type="ORF">BD410DRAFT_313952</name>
</gene>
<organism evidence="1 2">
    <name type="scientific">Rickenella mellea</name>
    <dbReference type="NCBI Taxonomy" id="50990"/>
    <lineage>
        <taxon>Eukaryota</taxon>
        <taxon>Fungi</taxon>
        <taxon>Dikarya</taxon>
        <taxon>Basidiomycota</taxon>
        <taxon>Agaricomycotina</taxon>
        <taxon>Agaricomycetes</taxon>
        <taxon>Hymenochaetales</taxon>
        <taxon>Rickenellaceae</taxon>
        <taxon>Rickenella</taxon>
    </lineage>
</organism>
<reference evidence="1 2" key="1">
    <citation type="submission" date="2018-06" db="EMBL/GenBank/DDBJ databases">
        <title>A transcriptomic atlas of mushroom development highlights an independent origin of complex multicellularity.</title>
        <authorList>
            <consortium name="DOE Joint Genome Institute"/>
            <person name="Krizsan K."/>
            <person name="Almasi E."/>
            <person name="Merenyi Z."/>
            <person name="Sahu N."/>
            <person name="Viragh M."/>
            <person name="Koszo T."/>
            <person name="Mondo S."/>
            <person name="Kiss B."/>
            <person name="Balint B."/>
            <person name="Kues U."/>
            <person name="Barry K."/>
            <person name="Hegedus J.C."/>
            <person name="Henrissat B."/>
            <person name="Johnson J."/>
            <person name="Lipzen A."/>
            <person name="Ohm R."/>
            <person name="Nagy I."/>
            <person name="Pangilinan J."/>
            <person name="Yan J."/>
            <person name="Xiong Y."/>
            <person name="Grigoriev I.V."/>
            <person name="Hibbett D.S."/>
            <person name="Nagy L.G."/>
        </authorList>
    </citation>
    <scope>NUCLEOTIDE SEQUENCE [LARGE SCALE GENOMIC DNA]</scope>
    <source>
        <strain evidence="1 2">SZMC22713</strain>
    </source>
</reference>
<name>A0A4Y7Q1C2_9AGAM</name>
<proteinExistence type="predicted"/>
<dbReference type="EMBL" id="ML170183">
    <property type="protein sequence ID" value="TDL21028.1"/>
    <property type="molecule type" value="Genomic_DNA"/>
</dbReference>
<sequence length="80" mass="8846">MLSYSSRIMPSLVELKASLAIPSSPSQHALRPTSPPVPYALARFSPLSPSARVHALPEVPSRQQYASAACQWHFPRVQHR</sequence>
<dbReference type="AlphaFoldDB" id="A0A4Y7Q1C2"/>
<dbReference type="OrthoDB" id="2362516at2759"/>
<evidence type="ECO:0000313" key="1">
    <source>
        <dbReference type="EMBL" id="TDL21028.1"/>
    </source>
</evidence>
<dbReference type="Proteomes" id="UP000294933">
    <property type="component" value="Unassembled WGS sequence"/>
</dbReference>
<keyword evidence="2" id="KW-1185">Reference proteome</keyword>
<protein>
    <submittedName>
        <fullName evidence="1">Uncharacterized protein</fullName>
    </submittedName>
</protein>
<evidence type="ECO:0000313" key="2">
    <source>
        <dbReference type="Proteomes" id="UP000294933"/>
    </source>
</evidence>
<accession>A0A4Y7Q1C2</accession>